<evidence type="ECO:0000313" key="2">
    <source>
        <dbReference type="EMBL" id="MFC1848804.1"/>
    </source>
</evidence>
<dbReference type="PANTHER" id="PTHR43685">
    <property type="entry name" value="GLYCOSYLTRANSFERASE"/>
    <property type="match status" value="1"/>
</dbReference>
<reference evidence="2 3" key="1">
    <citation type="submission" date="2024-09" db="EMBL/GenBank/DDBJ databases">
        <title>Laminarin stimulates single cell rates of sulfate reduction while oxygen inhibits transcriptomic activity in coastal marine sediment.</title>
        <authorList>
            <person name="Lindsay M."/>
            <person name="Orcutt B."/>
            <person name="Emerson D."/>
            <person name="Stepanauskas R."/>
            <person name="D'Angelo T."/>
        </authorList>
    </citation>
    <scope>NUCLEOTIDE SEQUENCE [LARGE SCALE GENOMIC DNA]</scope>
    <source>
        <strain evidence="2">SAG AM-311-K15</strain>
    </source>
</reference>
<proteinExistence type="predicted"/>
<dbReference type="SUPFAM" id="SSF53448">
    <property type="entry name" value="Nucleotide-diphospho-sugar transferases"/>
    <property type="match status" value="1"/>
</dbReference>
<feature type="domain" description="Glycosyltransferase 2-like" evidence="1">
    <location>
        <begin position="12"/>
        <end position="183"/>
    </location>
</feature>
<accession>A0ABV6YRH5</accession>
<evidence type="ECO:0000313" key="3">
    <source>
        <dbReference type="Proteomes" id="UP001594351"/>
    </source>
</evidence>
<keyword evidence="3" id="KW-1185">Reference proteome</keyword>
<dbReference type="InterPro" id="IPR050834">
    <property type="entry name" value="Glycosyltransf_2"/>
</dbReference>
<sequence length="509" mass="59195">MGQNKSSLCSISVIVPTRDRGPLLKSCLEALVDQSLDSTRYEVIVIDDGSFDQTRETVTALKKSTPVSITYRFQKASGPAAARNRGIKQARGRIILITGDDYIADHDLLTQHLQWHEELYPEDNSAVLGYARRHPDFEDDEITQWTEEEGLQFYYSQIKHGDEVSFFHFITCNISMKKKFFEAHGPFDEDFRYAMGEDAELAFRLFRAGLRLYYNQEALAYHHHPANRDFIKKRLRLFGEMQVLQDEKCPGIIDIRGYDIDPFKRLIHALFLFIYPFMTHFHLVPARFRKKLNYLEYGIWGHRSIRAGCRSGLQKLYPDSTRSQRPSVLLFTGSDINCFYRHISGIRGKYPDFNLILVGPHKTTHRIMARHPEIDGFVVCPHPEKPLWYSSQKNFRDQIGVHHPQKVILLGDFGTRFRADHYLTALFLVGAREIYGAAQTGSIRPLKLIDLFNNSLQQHVWTRELIFEIWHNFYAILYHFLRLINLVFGEPLRLVVKTVRSLFSRGSTC</sequence>
<organism evidence="2 3">
    <name type="scientific">candidate division CSSED10-310 bacterium</name>
    <dbReference type="NCBI Taxonomy" id="2855610"/>
    <lineage>
        <taxon>Bacteria</taxon>
        <taxon>Bacteria division CSSED10-310</taxon>
    </lineage>
</organism>
<name>A0ABV6YRH5_UNCC1</name>
<dbReference type="EC" id="2.4.-.-" evidence="2"/>
<evidence type="ECO:0000259" key="1">
    <source>
        <dbReference type="Pfam" id="PF00535"/>
    </source>
</evidence>
<dbReference type="Gene3D" id="3.90.550.10">
    <property type="entry name" value="Spore Coat Polysaccharide Biosynthesis Protein SpsA, Chain A"/>
    <property type="match status" value="1"/>
</dbReference>
<comment type="caution">
    <text evidence="2">The sequence shown here is derived from an EMBL/GenBank/DDBJ whole genome shotgun (WGS) entry which is preliminary data.</text>
</comment>
<dbReference type="GO" id="GO:0016757">
    <property type="term" value="F:glycosyltransferase activity"/>
    <property type="evidence" value="ECO:0007669"/>
    <property type="project" value="UniProtKB-KW"/>
</dbReference>
<dbReference type="PANTHER" id="PTHR43685:SF3">
    <property type="entry name" value="SLR2126 PROTEIN"/>
    <property type="match status" value="1"/>
</dbReference>
<dbReference type="Proteomes" id="UP001594351">
    <property type="component" value="Unassembled WGS sequence"/>
</dbReference>
<dbReference type="InterPro" id="IPR029044">
    <property type="entry name" value="Nucleotide-diphossugar_trans"/>
</dbReference>
<gene>
    <name evidence="2" type="ORF">ACFL27_01235</name>
</gene>
<dbReference type="CDD" id="cd00761">
    <property type="entry name" value="Glyco_tranf_GTA_type"/>
    <property type="match status" value="1"/>
</dbReference>
<dbReference type="EMBL" id="JBHPBY010000008">
    <property type="protein sequence ID" value="MFC1848804.1"/>
    <property type="molecule type" value="Genomic_DNA"/>
</dbReference>
<keyword evidence="2" id="KW-0328">Glycosyltransferase</keyword>
<protein>
    <submittedName>
        <fullName evidence="2">Glycosyltransferase family 2 protein</fullName>
        <ecNumber evidence="2">2.4.-.-</ecNumber>
    </submittedName>
</protein>
<keyword evidence="2" id="KW-0808">Transferase</keyword>
<dbReference type="InterPro" id="IPR001173">
    <property type="entry name" value="Glyco_trans_2-like"/>
</dbReference>
<dbReference type="Pfam" id="PF00535">
    <property type="entry name" value="Glycos_transf_2"/>
    <property type="match status" value="1"/>
</dbReference>